<sequence length="384" mass="43221">MKHKNFTYPFILLFLVTAMQLQGQKMRNHGDFEVHTNGQVGFFGPIINDGFFFSNSGLVGLYGESSYHISGNVVPKLYDLEIANASSILLNVPVTISNNVNFILGDLETTKTDSINYLEFSQLSFSTGSSDFSKMNGFVKANVQEHFMFPTGDNIFLRPISVESTLLNVKHMACYLFEDSTKNYPFYSNEEIAQINTNEFWILKGAHQVSITIDWNERSSIERITDDINDIEIVGYHISTSQWKSLGGRGNTGDLNSGFLSSEPFIPNDYAAITFGIFNQNENEQPEIPLNSYHYMLSPNGDGINDKFIIEELADYENNVLHIYDRNGLLVFEAQNYTDEFDGNTGKTISALDRDAGLAQGIYYYIAAVNGGEFSIQGYLYIDR</sequence>
<evidence type="ECO:0000313" key="2">
    <source>
        <dbReference type="Proteomes" id="UP000183038"/>
    </source>
</evidence>
<accession>A0A1H4LZY4</accession>
<gene>
    <name evidence="1" type="ORF">SAMN05192540_1476</name>
</gene>
<evidence type="ECO:0000313" key="1">
    <source>
        <dbReference type="EMBL" id="SEB76236.1"/>
    </source>
</evidence>
<reference evidence="1 2" key="1">
    <citation type="submission" date="2016-10" db="EMBL/GenBank/DDBJ databases">
        <authorList>
            <person name="de Groot N.N."/>
        </authorList>
    </citation>
    <scope>NUCLEOTIDE SEQUENCE [LARGE SCALE GENOMIC DNA]</scope>
    <source>
        <strain evidence="1 2">MAR_2009_71</strain>
    </source>
</reference>
<dbReference type="OrthoDB" id="1489185at2"/>
<dbReference type="InterPro" id="IPR026341">
    <property type="entry name" value="T9SS_type_B"/>
</dbReference>
<dbReference type="AlphaFoldDB" id="A0A1H4LZY4"/>
<dbReference type="NCBIfam" id="TIGR04131">
    <property type="entry name" value="Bac_Flav_CTERM"/>
    <property type="match status" value="1"/>
</dbReference>
<dbReference type="Proteomes" id="UP000183038">
    <property type="component" value="Unassembled WGS sequence"/>
</dbReference>
<protein>
    <submittedName>
        <fullName evidence="1">Gliding motility-associated C-terminal domain-containing protein</fullName>
    </submittedName>
</protein>
<organism evidence="1 2">
    <name type="scientific">Maribacter dokdonensis</name>
    <dbReference type="NCBI Taxonomy" id="320912"/>
    <lineage>
        <taxon>Bacteria</taxon>
        <taxon>Pseudomonadati</taxon>
        <taxon>Bacteroidota</taxon>
        <taxon>Flavobacteriia</taxon>
        <taxon>Flavobacteriales</taxon>
        <taxon>Flavobacteriaceae</taxon>
        <taxon>Maribacter</taxon>
    </lineage>
</organism>
<proteinExistence type="predicted"/>
<dbReference type="RefSeq" id="WP_074671435.1">
    <property type="nucleotide sequence ID" value="NZ_FNTB01000001.1"/>
</dbReference>
<dbReference type="EMBL" id="FNTB01000001">
    <property type="protein sequence ID" value="SEB76236.1"/>
    <property type="molecule type" value="Genomic_DNA"/>
</dbReference>
<name>A0A1H4LZY4_9FLAO</name>
<dbReference type="Pfam" id="PF13585">
    <property type="entry name" value="CHU_C"/>
    <property type="match status" value="1"/>
</dbReference>